<feature type="region of interest" description="Disordered" evidence="1">
    <location>
        <begin position="108"/>
        <end position="334"/>
    </location>
</feature>
<accession>A0A197JXF6</accession>
<reference evidence="2 3" key="1">
    <citation type="submission" date="2016-05" db="EMBL/GenBank/DDBJ databases">
        <title>Genome sequencing reveals origins of a unique bacterial endosymbiosis in the earliest lineages of terrestrial Fungi.</title>
        <authorList>
            <consortium name="DOE Joint Genome Institute"/>
            <person name="Uehling J."/>
            <person name="Gryganskyi A."/>
            <person name="Hameed K."/>
            <person name="Tschaplinski T."/>
            <person name="Misztal P."/>
            <person name="Wu S."/>
            <person name="Desiro A."/>
            <person name="Vande Pol N."/>
            <person name="Du Z.-Y."/>
            <person name="Zienkiewicz A."/>
            <person name="Zienkiewicz K."/>
            <person name="Morin E."/>
            <person name="Tisserant E."/>
            <person name="Splivallo R."/>
            <person name="Hainaut M."/>
            <person name="Henrissat B."/>
            <person name="Ohm R."/>
            <person name="Kuo A."/>
            <person name="Yan J."/>
            <person name="Lipzen A."/>
            <person name="Nolan M."/>
            <person name="Labutti K."/>
            <person name="Barry K."/>
            <person name="Goldstein A."/>
            <person name="Labbe J."/>
            <person name="Schadt C."/>
            <person name="Tuskan G."/>
            <person name="Grigoriev I."/>
            <person name="Martin F."/>
            <person name="Vilgalys R."/>
            <person name="Bonito G."/>
        </authorList>
    </citation>
    <scope>NUCLEOTIDE SEQUENCE [LARGE SCALE GENOMIC DNA]</scope>
    <source>
        <strain evidence="2 3">AG-77</strain>
    </source>
</reference>
<feature type="compositionally biased region" description="Basic residues" evidence="1">
    <location>
        <begin position="159"/>
        <end position="170"/>
    </location>
</feature>
<feature type="compositionally biased region" description="Basic and acidic residues" evidence="1">
    <location>
        <begin position="243"/>
        <end position="259"/>
    </location>
</feature>
<feature type="compositionally biased region" description="Polar residues" evidence="1">
    <location>
        <begin position="216"/>
        <end position="226"/>
    </location>
</feature>
<feature type="compositionally biased region" description="Basic and acidic residues" evidence="1">
    <location>
        <begin position="181"/>
        <end position="190"/>
    </location>
</feature>
<proteinExistence type="predicted"/>
<feature type="compositionally biased region" description="Basic and acidic residues" evidence="1">
    <location>
        <begin position="139"/>
        <end position="151"/>
    </location>
</feature>
<name>A0A197JXF6_9FUNG</name>
<feature type="compositionally biased region" description="Polar residues" evidence="1">
    <location>
        <begin position="298"/>
        <end position="307"/>
    </location>
</feature>
<dbReference type="EMBL" id="KV442043">
    <property type="protein sequence ID" value="OAQ29121.1"/>
    <property type="molecule type" value="Genomic_DNA"/>
</dbReference>
<evidence type="ECO:0000256" key="1">
    <source>
        <dbReference type="SAM" id="MobiDB-lite"/>
    </source>
</evidence>
<evidence type="ECO:0000313" key="3">
    <source>
        <dbReference type="Proteomes" id="UP000078512"/>
    </source>
</evidence>
<feature type="compositionally biased region" description="Basic residues" evidence="1">
    <location>
        <begin position="194"/>
        <end position="204"/>
    </location>
</feature>
<dbReference type="Proteomes" id="UP000078512">
    <property type="component" value="Unassembled WGS sequence"/>
</dbReference>
<feature type="compositionally biased region" description="Basic and acidic residues" evidence="1">
    <location>
        <begin position="279"/>
        <end position="292"/>
    </location>
</feature>
<feature type="compositionally biased region" description="Basic and acidic residues" evidence="1">
    <location>
        <begin position="308"/>
        <end position="334"/>
    </location>
</feature>
<organism evidence="2 3">
    <name type="scientific">Linnemannia elongata AG-77</name>
    <dbReference type="NCBI Taxonomy" id="1314771"/>
    <lineage>
        <taxon>Eukaryota</taxon>
        <taxon>Fungi</taxon>
        <taxon>Fungi incertae sedis</taxon>
        <taxon>Mucoromycota</taxon>
        <taxon>Mortierellomycotina</taxon>
        <taxon>Mortierellomycetes</taxon>
        <taxon>Mortierellales</taxon>
        <taxon>Mortierellaceae</taxon>
        <taxon>Linnemannia</taxon>
    </lineage>
</organism>
<dbReference type="AlphaFoldDB" id="A0A197JXF6"/>
<keyword evidence="3" id="KW-1185">Reference proteome</keyword>
<gene>
    <name evidence="2" type="ORF">K457DRAFT_138157</name>
</gene>
<feature type="region of interest" description="Disordered" evidence="1">
    <location>
        <begin position="1"/>
        <end position="94"/>
    </location>
</feature>
<protein>
    <submittedName>
        <fullName evidence="2">Uncharacterized protein</fullName>
    </submittedName>
</protein>
<evidence type="ECO:0000313" key="2">
    <source>
        <dbReference type="EMBL" id="OAQ29121.1"/>
    </source>
</evidence>
<sequence>MHHEHQRASQSVNPGDSIDMTKVPTAPASFFYCSDRNRNSSANNDDFTDVYEQPHQPSLPEFYSPRPINLELHTSQRPPPPFSPSRPFEQPPILGAVVIPLPNINSREKHQYGVSQSDDSMTVRPEGLSRTLSGRSVGRSRDDDDGGENRSSHPSSPSKRNKGQHSNSRRRSTEEFQGSNGDREHRDRGFYRQPQHRHRDNHNHHRDEHDGPSPNGHRQQVHQRTGGQERHRDFEYEEYEVDTSLRLEDSNRQRRDKSLRARSSRHPSSPSASQQGYHHGREQSRRRQDALRSRWSRRGSSACGSSTRDNKRDEAKVECTMSEWEKRREQQRVE</sequence>
<dbReference type="OrthoDB" id="2440850at2759"/>